<feature type="compositionally biased region" description="Polar residues" evidence="1">
    <location>
        <begin position="468"/>
        <end position="480"/>
    </location>
</feature>
<feature type="region of interest" description="Disordered" evidence="1">
    <location>
        <begin position="344"/>
        <end position="374"/>
    </location>
</feature>
<protein>
    <submittedName>
        <fullName evidence="2">Uncharacterized protein LOC105644723 isoform X2</fullName>
    </submittedName>
</protein>
<organism evidence="2">
    <name type="scientific">Rhizophora mucronata</name>
    <name type="common">Asiatic mangrove</name>
    <dbReference type="NCBI Taxonomy" id="61149"/>
    <lineage>
        <taxon>Eukaryota</taxon>
        <taxon>Viridiplantae</taxon>
        <taxon>Streptophyta</taxon>
        <taxon>Embryophyta</taxon>
        <taxon>Tracheophyta</taxon>
        <taxon>Spermatophyta</taxon>
        <taxon>Magnoliopsida</taxon>
        <taxon>eudicotyledons</taxon>
        <taxon>Gunneridae</taxon>
        <taxon>Pentapetalae</taxon>
        <taxon>rosids</taxon>
        <taxon>fabids</taxon>
        <taxon>Malpighiales</taxon>
        <taxon>Rhizophoraceae</taxon>
        <taxon>Rhizophora</taxon>
    </lineage>
</organism>
<evidence type="ECO:0000256" key="1">
    <source>
        <dbReference type="SAM" id="MobiDB-lite"/>
    </source>
</evidence>
<feature type="region of interest" description="Disordered" evidence="1">
    <location>
        <begin position="386"/>
        <end position="510"/>
    </location>
</feature>
<sequence length="510" mass="55054">MAKPTPTSDSEHMASHSAVFVDTSFSTHLAVLVADSDTVSDLKKKILHEHPLCFPKIGEIEIHALKVKRRGKFYHLSEALLVRNAFAGVNKNWFITVDASRIVKGHIGDLSLNNILLEICGGTCNNLACQQGCKSSFPQGNLCVKQKVSVDDPQVVENLKRVIELLCHDHDKIASVDTNNSSGLDIPEQLDRCMKEKQVQGVGSAVQEEVWKKSGSGDLEGSGAFDGAPETEPHSKKKHKSKKRKRSVHNPDSKEDNISVDESGRNKLDQDTALQEISLGHGVGVVSPGIQMGVKNIADGPSTNLSLDVNEASVAIEMGTDALNVGTEVSREHVQFKDVQCAESLKDASQSESPAKKKHKTENEKGDNQTSRNYSANGVTAETLEDVHLQSSFPGSPKTKGGRKSLGSPKTKGGRKSTKKLSDILPEGTAAIPSSKKNVGVDSSRDEVAANAKILDQDHNAVSLPGQDAQQTIHSEQFTPSPKEINCDSPQEPHTRASQGKPQWLYGHAT</sequence>
<dbReference type="AlphaFoldDB" id="A0A2P2IUX4"/>
<name>A0A2P2IUX4_RHIMU</name>
<feature type="compositionally biased region" description="Basic and acidic residues" evidence="1">
    <location>
        <begin position="249"/>
        <end position="265"/>
    </location>
</feature>
<feature type="region of interest" description="Disordered" evidence="1">
    <location>
        <begin position="213"/>
        <end position="265"/>
    </location>
</feature>
<feature type="compositionally biased region" description="Basic residues" evidence="1">
    <location>
        <begin position="235"/>
        <end position="248"/>
    </location>
</feature>
<proteinExistence type="predicted"/>
<evidence type="ECO:0000313" key="2">
    <source>
        <dbReference type="EMBL" id="MBW85025.1"/>
    </source>
</evidence>
<reference evidence="2" key="1">
    <citation type="submission" date="2018-02" db="EMBL/GenBank/DDBJ databases">
        <title>Rhizophora mucronata_Transcriptome.</title>
        <authorList>
            <person name="Meera S.P."/>
            <person name="Sreeshan A."/>
            <person name="Augustine A."/>
        </authorList>
    </citation>
    <scope>NUCLEOTIDE SEQUENCE</scope>
    <source>
        <tissue evidence="2">Leaf</tissue>
    </source>
</reference>
<dbReference type="EMBL" id="GGEC01004542">
    <property type="protein sequence ID" value="MBW85025.1"/>
    <property type="molecule type" value="Transcribed_RNA"/>
</dbReference>
<accession>A0A2P2IUX4</accession>